<organism evidence="9 10">
    <name type="scientific">Shewanella gaetbuli</name>
    <dbReference type="NCBI Taxonomy" id="220752"/>
    <lineage>
        <taxon>Bacteria</taxon>
        <taxon>Pseudomonadati</taxon>
        <taxon>Pseudomonadota</taxon>
        <taxon>Gammaproteobacteria</taxon>
        <taxon>Alteromonadales</taxon>
        <taxon>Shewanellaceae</taxon>
        <taxon>Shewanella</taxon>
    </lineage>
</organism>
<dbReference type="InterPro" id="IPR004089">
    <property type="entry name" value="MCPsignal_dom"/>
</dbReference>
<dbReference type="InterPro" id="IPR013587">
    <property type="entry name" value="Nitrate/nitrite_sensing"/>
</dbReference>
<dbReference type="CDD" id="cd11386">
    <property type="entry name" value="MCP_signal"/>
    <property type="match status" value="1"/>
</dbReference>
<keyword evidence="10" id="KW-1185">Reference proteome</keyword>
<dbReference type="FunFam" id="1.10.287.950:FF:000001">
    <property type="entry name" value="Methyl-accepting chemotaxis sensory transducer"/>
    <property type="match status" value="1"/>
</dbReference>
<dbReference type="PANTHER" id="PTHR32089:SF112">
    <property type="entry name" value="LYSOZYME-LIKE PROTEIN-RELATED"/>
    <property type="match status" value="1"/>
</dbReference>
<comment type="similarity">
    <text evidence="3">Belongs to the methyl-accepting chemotaxis (MCP) protein family.</text>
</comment>
<dbReference type="PROSITE" id="PS50906">
    <property type="entry name" value="NIT"/>
    <property type="match status" value="1"/>
</dbReference>
<evidence type="ECO:0000259" key="8">
    <source>
        <dbReference type="PROSITE" id="PS50906"/>
    </source>
</evidence>
<keyword evidence="5" id="KW-0812">Transmembrane</keyword>
<dbReference type="GO" id="GO:0007165">
    <property type="term" value="P:signal transduction"/>
    <property type="evidence" value="ECO:0007669"/>
    <property type="project" value="UniProtKB-KW"/>
</dbReference>
<keyword evidence="2 4" id="KW-0807">Transducer</keyword>
<accession>A0A9X1ZNX4</accession>
<name>A0A9X1ZNX4_9GAMM</name>
<dbReference type="SUPFAM" id="SSF58104">
    <property type="entry name" value="Methyl-accepting chemotaxis protein (MCP) signaling domain"/>
    <property type="match status" value="1"/>
</dbReference>
<evidence type="ECO:0000256" key="2">
    <source>
        <dbReference type="ARBA" id="ARBA00023224"/>
    </source>
</evidence>
<dbReference type="GO" id="GO:0016020">
    <property type="term" value="C:membrane"/>
    <property type="evidence" value="ECO:0007669"/>
    <property type="project" value="UniProtKB-SubCell"/>
</dbReference>
<dbReference type="Pfam" id="PF00672">
    <property type="entry name" value="HAMP"/>
    <property type="match status" value="1"/>
</dbReference>
<evidence type="ECO:0000259" key="6">
    <source>
        <dbReference type="PROSITE" id="PS50111"/>
    </source>
</evidence>
<comment type="subcellular location">
    <subcellularLocation>
        <location evidence="1">Membrane</location>
    </subcellularLocation>
</comment>
<dbReference type="SMART" id="SM00304">
    <property type="entry name" value="HAMP"/>
    <property type="match status" value="1"/>
</dbReference>
<dbReference type="SMART" id="SM00283">
    <property type="entry name" value="MA"/>
    <property type="match status" value="1"/>
</dbReference>
<evidence type="ECO:0000256" key="3">
    <source>
        <dbReference type="ARBA" id="ARBA00029447"/>
    </source>
</evidence>
<sequence length="665" mass="72212">MIWQWIGNLKISKKLALLAIPPLLTSIVYGGMFVHNKYQIQQQLSLIISLTDLAITNGAFVHELQKERGMSAGFIGSQGQAFKSALPQQRLQTDIKLKVFQKVVEDNQLPQAFASTLNQVNQSFRQLENIRSSVDNLAITVADEVKYYTQINTLLLSMVDDAASETSNSEVALALASFGAFLQAKERAGIERAVLSSTFGQQGFKAGAYKKFVTLVAEQNSYTERFLALAQSEEVSLYEQAQRSDAFAKVEQLRSIAFAQDVGAIAAQNPEQWFKMSTDRIGVLTNLEQQLSTSLKKNVQDKLTQATTHKYTALGILLLALALVAYITWSILKYLNTSLRNVERSITHAGSNFDLTTRIELQTSDELGQLAKSFNTMMDEFETIVSQVRGNISTLVQAVESMDGFTQSMQSDVDRGSAEAEQVASAMTQMSATVTQIAANAIQASEASAQANAEAKTGNSDVSKTSIAIKSLASEIGAAAVSINTLDKDVRDIVALLDVISSIAEQTNLLALNAAIEAARAGEQGRGFAVVADEVRTLAQRSQQSTEDIKLMTDKLKAGAASAVKAMERGQLQAQQSVEEAVHAGEELDNIVSHVSVIDSMNEQIATSTHEQSAVAEEVNRNALQISEIYQNTQSVAQQISALNEKLLTDAHKMSSIVSKFTLSN</sequence>
<feature type="transmembrane region" description="Helical" evidence="5">
    <location>
        <begin position="311"/>
        <end position="332"/>
    </location>
</feature>
<dbReference type="PROSITE" id="PS50111">
    <property type="entry name" value="CHEMOTAXIS_TRANSDUC_2"/>
    <property type="match status" value="1"/>
</dbReference>
<feature type="domain" description="NIT" evidence="8">
    <location>
        <begin position="55"/>
        <end position="302"/>
    </location>
</feature>
<gene>
    <name evidence="9" type="ORF">L2672_11755</name>
</gene>
<dbReference type="Proteomes" id="UP001139333">
    <property type="component" value="Unassembled WGS sequence"/>
</dbReference>
<proteinExistence type="inferred from homology"/>
<reference evidence="9" key="1">
    <citation type="submission" date="2022-01" db="EMBL/GenBank/DDBJ databases">
        <title>Whole genome-based taxonomy of the Shewanellaceae.</title>
        <authorList>
            <person name="Martin-Rodriguez A.J."/>
        </authorList>
    </citation>
    <scope>NUCLEOTIDE SEQUENCE</scope>
    <source>
        <strain evidence="9">DSM 16422</strain>
    </source>
</reference>
<evidence type="ECO:0000259" key="7">
    <source>
        <dbReference type="PROSITE" id="PS50885"/>
    </source>
</evidence>
<evidence type="ECO:0000313" key="10">
    <source>
        <dbReference type="Proteomes" id="UP001139333"/>
    </source>
</evidence>
<dbReference type="Gene3D" id="1.10.287.950">
    <property type="entry name" value="Methyl-accepting chemotaxis protein"/>
    <property type="match status" value="1"/>
</dbReference>
<dbReference type="PROSITE" id="PS50885">
    <property type="entry name" value="HAMP"/>
    <property type="match status" value="1"/>
</dbReference>
<dbReference type="EMBL" id="JAKIKP010000008">
    <property type="protein sequence ID" value="MCL1143370.1"/>
    <property type="molecule type" value="Genomic_DNA"/>
</dbReference>
<evidence type="ECO:0000313" key="9">
    <source>
        <dbReference type="EMBL" id="MCL1143370.1"/>
    </source>
</evidence>
<feature type="domain" description="Methyl-accepting transducer" evidence="6">
    <location>
        <begin position="391"/>
        <end position="627"/>
    </location>
</feature>
<keyword evidence="5" id="KW-0472">Membrane</keyword>
<evidence type="ECO:0000256" key="5">
    <source>
        <dbReference type="SAM" id="Phobius"/>
    </source>
</evidence>
<dbReference type="GO" id="GO:0006935">
    <property type="term" value="P:chemotaxis"/>
    <property type="evidence" value="ECO:0007669"/>
    <property type="project" value="UniProtKB-ARBA"/>
</dbReference>
<comment type="caution">
    <text evidence="9">The sequence shown here is derived from an EMBL/GenBank/DDBJ whole genome shotgun (WGS) entry which is preliminary data.</text>
</comment>
<dbReference type="InterPro" id="IPR010910">
    <property type="entry name" value="Nitrate/nitrite_sensing_bac"/>
</dbReference>
<feature type="domain" description="HAMP" evidence="7">
    <location>
        <begin position="333"/>
        <end position="386"/>
    </location>
</feature>
<dbReference type="RefSeq" id="WP_248996044.1">
    <property type="nucleotide sequence ID" value="NZ_JAKIKP010000008.1"/>
</dbReference>
<dbReference type="Pfam" id="PF08376">
    <property type="entry name" value="NIT"/>
    <property type="match status" value="1"/>
</dbReference>
<keyword evidence="5" id="KW-1133">Transmembrane helix</keyword>
<dbReference type="Pfam" id="PF00015">
    <property type="entry name" value="MCPsignal"/>
    <property type="match status" value="1"/>
</dbReference>
<dbReference type="AlphaFoldDB" id="A0A9X1ZNX4"/>
<dbReference type="PANTHER" id="PTHR32089">
    <property type="entry name" value="METHYL-ACCEPTING CHEMOTAXIS PROTEIN MCPB"/>
    <property type="match status" value="1"/>
</dbReference>
<evidence type="ECO:0000256" key="4">
    <source>
        <dbReference type="PROSITE-ProRule" id="PRU00284"/>
    </source>
</evidence>
<dbReference type="CDD" id="cd06225">
    <property type="entry name" value="HAMP"/>
    <property type="match status" value="1"/>
</dbReference>
<evidence type="ECO:0000256" key="1">
    <source>
        <dbReference type="ARBA" id="ARBA00004370"/>
    </source>
</evidence>
<dbReference type="InterPro" id="IPR003660">
    <property type="entry name" value="HAMP_dom"/>
</dbReference>
<protein>
    <submittedName>
        <fullName evidence="9">Nitrate- and nitrite sensing domain-containing protein</fullName>
    </submittedName>
</protein>